<dbReference type="AlphaFoldDB" id="A0A0E9WL78"/>
<reference evidence="1" key="2">
    <citation type="journal article" date="2015" name="Fish Shellfish Immunol.">
        <title>Early steps in the European eel (Anguilla anguilla)-Vibrio vulnificus interaction in the gills: Role of the RtxA13 toxin.</title>
        <authorList>
            <person name="Callol A."/>
            <person name="Pajuelo D."/>
            <person name="Ebbesson L."/>
            <person name="Teles M."/>
            <person name="MacKenzie S."/>
            <person name="Amaro C."/>
        </authorList>
    </citation>
    <scope>NUCLEOTIDE SEQUENCE</scope>
</reference>
<sequence length="72" mass="8199">MCSFHENIPVFLLGIPLLKNSGEDNDTAQKKQITIDKSKSCSAIKTGNYLQLHFLLRFPWGATWHTVTDYCI</sequence>
<reference evidence="1" key="1">
    <citation type="submission" date="2014-11" db="EMBL/GenBank/DDBJ databases">
        <authorList>
            <person name="Amaro Gonzalez C."/>
        </authorList>
    </citation>
    <scope>NUCLEOTIDE SEQUENCE</scope>
</reference>
<evidence type="ECO:0000313" key="1">
    <source>
        <dbReference type="EMBL" id="JAH91107.1"/>
    </source>
</evidence>
<protein>
    <submittedName>
        <fullName evidence="1">Uncharacterized protein</fullName>
    </submittedName>
</protein>
<accession>A0A0E9WL78</accession>
<name>A0A0E9WL78_ANGAN</name>
<organism evidence="1">
    <name type="scientific">Anguilla anguilla</name>
    <name type="common">European freshwater eel</name>
    <name type="synonym">Muraena anguilla</name>
    <dbReference type="NCBI Taxonomy" id="7936"/>
    <lineage>
        <taxon>Eukaryota</taxon>
        <taxon>Metazoa</taxon>
        <taxon>Chordata</taxon>
        <taxon>Craniata</taxon>
        <taxon>Vertebrata</taxon>
        <taxon>Euteleostomi</taxon>
        <taxon>Actinopterygii</taxon>
        <taxon>Neopterygii</taxon>
        <taxon>Teleostei</taxon>
        <taxon>Anguilliformes</taxon>
        <taxon>Anguillidae</taxon>
        <taxon>Anguilla</taxon>
    </lineage>
</organism>
<proteinExistence type="predicted"/>
<dbReference type="EMBL" id="GBXM01017470">
    <property type="protein sequence ID" value="JAH91107.1"/>
    <property type="molecule type" value="Transcribed_RNA"/>
</dbReference>